<dbReference type="RefSeq" id="WP_132849763.1">
    <property type="nucleotide sequence ID" value="NZ_CP058648.1"/>
</dbReference>
<sequence>MDFSENIDNFKKLNNNEKYETSNLNVYKIVTPSNNETNSTITNIGPNVSSQLNELRIAERTPIIELKSVYGLSSLRDNVTTTGFGTVSNTTFEYQVSTTTGELDSAKLESVERGRYMPGFAGQVGIGVRVPNAPTHNQIFRWGLFDDKNGAYFGQNANGVFVGIRRAGIDTIIQQNDWNIDRLDGSGSSGETLNLSHGNIFQITFTWYGYGVIQFDVVLQDHITMAQKVVSVHRYKPIAETSFTDPNLPIGVEIENNGLTTGDRSILVGGRQYNIIGKFRPEFRITSDRRDVTVGSGGLPVLSFKRKTIFPVGSNRPNSVSLKLEGLDIVTGSDIYYKIVVGGTLNGSFTNFPTTNTAIPDSETALLVNNSATTITGGQVIYQGVAAGIQGTARDLATASLLKFEFPGEEPVTLVIGAIGNNSVVSAVLRITEEW</sequence>
<organism evidence="1 2">
    <name type="scientific">Serpentinicella alkaliphila</name>
    <dbReference type="NCBI Taxonomy" id="1734049"/>
    <lineage>
        <taxon>Bacteria</taxon>
        <taxon>Bacillati</taxon>
        <taxon>Bacillota</taxon>
        <taxon>Clostridia</taxon>
        <taxon>Peptostreptococcales</taxon>
        <taxon>Natronincolaceae</taxon>
        <taxon>Serpentinicella</taxon>
    </lineage>
</organism>
<name>A0A4R2T139_9FIRM</name>
<reference evidence="1 2" key="1">
    <citation type="submission" date="2019-03" db="EMBL/GenBank/DDBJ databases">
        <title>Genomic Encyclopedia of Type Strains, Phase IV (KMG-IV): sequencing the most valuable type-strain genomes for metagenomic binning, comparative biology and taxonomic classification.</title>
        <authorList>
            <person name="Goeker M."/>
        </authorList>
    </citation>
    <scope>NUCLEOTIDE SEQUENCE [LARGE SCALE GENOMIC DNA]</scope>
    <source>
        <strain evidence="1 2">DSM 100013</strain>
    </source>
</reference>
<accession>A0A4R2T139</accession>
<dbReference type="Proteomes" id="UP000295504">
    <property type="component" value="Unassembled WGS sequence"/>
</dbReference>
<dbReference type="AlphaFoldDB" id="A0A4R2T139"/>
<gene>
    <name evidence="1" type="ORF">EDD79_10668</name>
</gene>
<evidence type="ECO:0000313" key="2">
    <source>
        <dbReference type="Proteomes" id="UP000295504"/>
    </source>
</evidence>
<proteinExistence type="predicted"/>
<evidence type="ECO:0000313" key="1">
    <source>
        <dbReference type="EMBL" id="TCP95031.1"/>
    </source>
</evidence>
<comment type="caution">
    <text evidence="1">The sequence shown here is derived from an EMBL/GenBank/DDBJ whole genome shotgun (WGS) entry which is preliminary data.</text>
</comment>
<protein>
    <submittedName>
        <fullName evidence="1">Uncharacterized protein</fullName>
    </submittedName>
</protein>
<dbReference type="OrthoDB" id="2835365at2"/>
<keyword evidence="2" id="KW-1185">Reference proteome</keyword>
<dbReference type="EMBL" id="SLYC01000066">
    <property type="protein sequence ID" value="TCP95031.1"/>
    <property type="molecule type" value="Genomic_DNA"/>
</dbReference>